<dbReference type="EMBL" id="JBBNAE010000010">
    <property type="protein sequence ID" value="KAK9091280.1"/>
    <property type="molecule type" value="Genomic_DNA"/>
</dbReference>
<keyword evidence="2" id="KW-1185">Reference proteome</keyword>
<proteinExistence type="predicted"/>
<dbReference type="Proteomes" id="UP001417504">
    <property type="component" value="Unassembled WGS sequence"/>
</dbReference>
<organism evidence="1 2">
    <name type="scientific">Stephania japonica</name>
    <dbReference type="NCBI Taxonomy" id="461633"/>
    <lineage>
        <taxon>Eukaryota</taxon>
        <taxon>Viridiplantae</taxon>
        <taxon>Streptophyta</taxon>
        <taxon>Embryophyta</taxon>
        <taxon>Tracheophyta</taxon>
        <taxon>Spermatophyta</taxon>
        <taxon>Magnoliopsida</taxon>
        <taxon>Ranunculales</taxon>
        <taxon>Menispermaceae</taxon>
        <taxon>Menispermoideae</taxon>
        <taxon>Cissampelideae</taxon>
        <taxon>Stephania</taxon>
    </lineage>
</organism>
<evidence type="ECO:0000313" key="2">
    <source>
        <dbReference type="Proteomes" id="UP001417504"/>
    </source>
</evidence>
<name>A0AAP0EFK9_9MAGN</name>
<gene>
    <name evidence="1" type="ORF">Sjap_024457</name>
</gene>
<sequence>MLVVDVVMWRMPHLGGSKLWRQPHVELEKETLIPEMDCRKPRTDSALSAHRALPKLHSARSRNFGCNFGIGDFQTFGTWIKWCFEKYWTSLRVWDRLRMRRHEPRFWKTPGLVFWFARREGCLGSQSPTASVTALRAEALGIHALSDVVEGYTPTVPLTESEAEGLRFHILSDAAGL</sequence>
<comment type="caution">
    <text evidence="1">The sequence shown here is derived from an EMBL/GenBank/DDBJ whole genome shotgun (WGS) entry which is preliminary data.</text>
</comment>
<evidence type="ECO:0000313" key="1">
    <source>
        <dbReference type="EMBL" id="KAK9091280.1"/>
    </source>
</evidence>
<dbReference type="AlphaFoldDB" id="A0AAP0EFK9"/>
<reference evidence="1 2" key="1">
    <citation type="submission" date="2024-01" db="EMBL/GenBank/DDBJ databases">
        <title>Genome assemblies of Stephania.</title>
        <authorList>
            <person name="Yang L."/>
        </authorList>
    </citation>
    <scope>NUCLEOTIDE SEQUENCE [LARGE SCALE GENOMIC DNA]</scope>
    <source>
        <strain evidence="1">QJT</strain>
        <tissue evidence="1">Leaf</tissue>
    </source>
</reference>
<accession>A0AAP0EFK9</accession>
<protein>
    <submittedName>
        <fullName evidence="1">Uncharacterized protein</fullName>
    </submittedName>
</protein>